<protein>
    <submittedName>
        <fullName evidence="1">ATGSL11 (Glucan synthase-like 11)</fullName>
    </submittedName>
</protein>
<dbReference type="AlphaFoldDB" id="A0A0A9E516"/>
<reference evidence="1" key="2">
    <citation type="journal article" date="2015" name="Data Brief">
        <title>Shoot transcriptome of the giant reed, Arundo donax.</title>
        <authorList>
            <person name="Barrero R.A."/>
            <person name="Guerrero F.D."/>
            <person name="Moolhuijzen P."/>
            <person name="Goolsby J.A."/>
            <person name="Tidwell J."/>
            <person name="Bellgard S.E."/>
            <person name="Bellgard M.I."/>
        </authorList>
    </citation>
    <scope>NUCLEOTIDE SEQUENCE</scope>
    <source>
        <tissue evidence="1">Shoot tissue taken approximately 20 cm above the soil surface</tissue>
    </source>
</reference>
<reference evidence="1" key="1">
    <citation type="submission" date="2014-09" db="EMBL/GenBank/DDBJ databases">
        <authorList>
            <person name="Magalhaes I.L.F."/>
            <person name="Oliveira U."/>
            <person name="Santos F.R."/>
            <person name="Vidigal T.H.D.A."/>
            <person name="Brescovit A.D."/>
            <person name="Santos A.J."/>
        </authorList>
    </citation>
    <scope>NUCLEOTIDE SEQUENCE</scope>
    <source>
        <tissue evidence="1">Shoot tissue taken approximately 20 cm above the soil surface</tissue>
    </source>
</reference>
<evidence type="ECO:0000313" key="1">
    <source>
        <dbReference type="EMBL" id="JAD95141.1"/>
    </source>
</evidence>
<name>A0A0A9E516_ARUDO</name>
<dbReference type="EMBL" id="GBRH01202754">
    <property type="protein sequence ID" value="JAD95141.1"/>
    <property type="molecule type" value="Transcribed_RNA"/>
</dbReference>
<accession>A0A0A9E516</accession>
<organism evidence="1">
    <name type="scientific">Arundo donax</name>
    <name type="common">Giant reed</name>
    <name type="synonym">Donax arundinaceus</name>
    <dbReference type="NCBI Taxonomy" id="35708"/>
    <lineage>
        <taxon>Eukaryota</taxon>
        <taxon>Viridiplantae</taxon>
        <taxon>Streptophyta</taxon>
        <taxon>Embryophyta</taxon>
        <taxon>Tracheophyta</taxon>
        <taxon>Spermatophyta</taxon>
        <taxon>Magnoliopsida</taxon>
        <taxon>Liliopsida</taxon>
        <taxon>Poales</taxon>
        <taxon>Poaceae</taxon>
        <taxon>PACMAD clade</taxon>
        <taxon>Arundinoideae</taxon>
        <taxon>Arundineae</taxon>
        <taxon>Arundo</taxon>
    </lineage>
</organism>
<sequence>MLRTGGAVGIFIKSEFAKKVILRRASKFVGTYIADSFVVNNS</sequence>
<proteinExistence type="predicted"/>